<keyword evidence="2" id="KW-0460">Magnesium</keyword>
<dbReference type="Gene3D" id="3.40.1170.60">
    <property type="match status" value="1"/>
</dbReference>
<comment type="catalytic activity">
    <reaction evidence="2">
        <text>DNA(n) + a 2'-deoxyribonucleoside 5'-triphosphate = DNA(n+1) + diphosphate</text>
        <dbReference type="Rhea" id="RHEA:22508"/>
        <dbReference type="Rhea" id="RHEA-COMP:17339"/>
        <dbReference type="Rhea" id="RHEA-COMP:17340"/>
        <dbReference type="ChEBI" id="CHEBI:33019"/>
        <dbReference type="ChEBI" id="CHEBI:61560"/>
        <dbReference type="ChEBI" id="CHEBI:173112"/>
        <dbReference type="EC" id="2.7.7.7"/>
    </reaction>
</comment>
<comment type="function">
    <text evidence="2">Poorly processive, error-prone DNA polymerase involved in untargeted mutagenesis. Copies undamaged DNA at stalled replication forks, which arise in vivo from mismatched or misaligned primer ends. These misaligned primers can be extended by PolIV. Exhibits no 3'-5' exonuclease (proofreading) activity. May be involved in translesional synthesis, in conjunction with the beta clamp from PolIII.</text>
</comment>
<evidence type="ECO:0000256" key="1">
    <source>
        <dbReference type="ARBA" id="ARBA00010945"/>
    </source>
</evidence>
<dbReference type="SUPFAM" id="SSF100879">
    <property type="entry name" value="Lesion bypass DNA polymerase (Y-family), little finger domain"/>
    <property type="match status" value="1"/>
</dbReference>
<dbReference type="Pfam" id="PF00817">
    <property type="entry name" value="IMS"/>
    <property type="match status" value="1"/>
</dbReference>
<feature type="binding site" evidence="2">
    <location>
        <position position="8"/>
    </location>
    <ligand>
        <name>Mg(2+)</name>
        <dbReference type="ChEBI" id="CHEBI:18420"/>
    </ligand>
</feature>
<keyword evidence="2" id="KW-0234">DNA repair</keyword>
<dbReference type="Pfam" id="PF11798">
    <property type="entry name" value="IMS_HHH"/>
    <property type="match status" value="1"/>
</dbReference>
<dbReference type="InterPro" id="IPR036775">
    <property type="entry name" value="DNA_pol_Y-fam_lit_finger_sf"/>
</dbReference>
<comment type="caution">
    <text evidence="4">The sequence shown here is derived from an EMBL/GenBank/DDBJ whole genome shotgun (WGS) entry which is preliminary data.</text>
</comment>
<dbReference type="CDD" id="cd03586">
    <property type="entry name" value="PolY_Pol_IV_kappa"/>
    <property type="match status" value="1"/>
</dbReference>
<keyword evidence="2" id="KW-0227">DNA damage</keyword>
<dbReference type="GO" id="GO:0003684">
    <property type="term" value="F:damaged DNA binding"/>
    <property type="evidence" value="ECO:0007669"/>
    <property type="project" value="InterPro"/>
</dbReference>
<keyword evidence="2" id="KW-0515">Mutator protein</keyword>
<comment type="cofactor">
    <cofactor evidence="2">
        <name>Mg(2+)</name>
        <dbReference type="ChEBI" id="CHEBI:18420"/>
    </cofactor>
    <text evidence="2">Binds 2 magnesium ions per subunit.</text>
</comment>
<feature type="site" description="Substrate discrimination" evidence="2">
    <location>
        <position position="13"/>
    </location>
</feature>
<protein>
    <recommendedName>
        <fullName evidence="2">DNA polymerase IV</fullName>
        <shortName evidence="2">Pol IV</shortName>
        <ecNumber evidence="2">2.7.7.7</ecNumber>
    </recommendedName>
</protein>
<name>A0A1G2CCD6_9BACT</name>
<dbReference type="GO" id="GO:0000287">
    <property type="term" value="F:magnesium ion binding"/>
    <property type="evidence" value="ECO:0007669"/>
    <property type="project" value="UniProtKB-UniRule"/>
</dbReference>
<dbReference type="GO" id="GO:0042276">
    <property type="term" value="P:error-prone translesion synthesis"/>
    <property type="evidence" value="ECO:0007669"/>
    <property type="project" value="TreeGrafter"/>
</dbReference>
<sequence length="358" mass="40681">MRIIGHLDMDAFFAAVEERDRPRLKGKPIVVGADPKDGLGRGVVSTANYKAREYGIRSALPISTAWRYSEIARQKGLPPAVFLESNMKRYAEISKNIMAIVRNSIPSIEEASVDEAYLDLSLAGSYKKAEELCRKIKKEIKSKEKLTASIGIGPNKLIAKIASDMRKPDGLTVVEEKDAEKFLEPLAIRRIPGIGPKTEERFRSLGVRTVKDTKRISKNELEKMLGKWGIELYDKLLALDDSPIVQEERTPKSVGEQETFETDTLDANFLHERLRILSDEVHERFIKAGFKSFRSVTATVRFADFTTKTRSSTLETKSKSREALHFEILKLFMPFLDKRENPERKKIRLIGVRVEKLE</sequence>
<dbReference type="AlphaFoldDB" id="A0A1G2CCD6"/>
<dbReference type="Proteomes" id="UP000176287">
    <property type="component" value="Unassembled WGS sequence"/>
</dbReference>
<dbReference type="SUPFAM" id="SSF56672">
    <property type="entry name" value="DNA/RNA polymerases"/>
    <property type="match status" value="1"/>
</dbReference>
<dbReference type="InterPro" id="IPR024728">
    <property type="entry name" value="PolY_HhH_motif"/>
</dbReference>
<keyword evidence="2" id="KW-0235">DNA replication</keyword>
<dbReference type="HAMAP" id="MF_01113">
    <property type="entry name" value="DNApol_IV"/>
    <property type="match status" value="1"/>
</dbReference>
<dbReference type="GO" id="GO:0005737">
    <property type="term" value="C:cytoplasm"/>
    <property type="evidence" value="ECO:0007669"/>
    <property type="project" value="UniProtKB-SubCell"/>
</dbReference>
<dbReference type="PANTHER" id="PTHR11076:SF33">
    <property type="entry name" value="DNA POLYMERASE KAPPA"/>
    <property type="match status" value="1"/>
</dbReference>
<dbReference type="EMBL" id="MHKZ01000047">
    <property type="protein sequence ID" value="OGY99034.1"/>
    <property type="molecule type" value="Genomic_DNA"/>
</dbReference>
<keyword evidence="2" id="KW-0548">Nucleotidyltransferase</keyword>
<keyword evidence="2" id="KW-0808">Transferase</keyword>
<reference evidence="4 5" key="1">
    <citation type="journal article" date="2016" name="Nat. Commun.">
        <title>Thousands of microbial genomes shed light on interconnected biogeochemical processes in an aquifer system.</title>
        <authorList>
            <person name="Anantharaman K."/>
            <person name="Brown C.T."/>
            <person name="Hug L.A."/>
            <person name="Sharon I."/>
            <person name="Castelle C.J."/>
            <person name="Probst A.J."/>
            <person name="Thomas B.C."/>
            <person name="Singh A."/>
            <person name="Wilkins M.J."/>
            <person name="Karaoz U."/>
            <person name="Brodie E.L."/>
            <person name="Williams K.H."/>
            <person name="Hubbard S.S."/>
            <person name="Banfield J.F."/>
        </authorList>
    </citation>
    <scope>NUCLEOTIDE SEQUENCE [LARGE SCALE GENOMIC DNA]</scope>
</reference>
<dbReference type="InterPro" id="IPR050116">
    <property type="entry name" value="DNA_polymerase-Y"/>
</dbReference>
<dbReference type="InterPro" id="IPR017961">
    <property type="entry name" value="DNA_pol_Y-fam_little_finger"/>
</dbReference>
<feature type="binding site" evidence="2">
    <location>
        <position position="114"/>
    </location>
    <ligand>
        <name>Mg(2+)</name>
        <dbReference type="ChEBI" id="CHEBI:18420"/>
    </ligand>
</feature>
<evidence type="ECO:0000313" key="4">
    <source>
        <dbReference type="EMBL" id="OGY99034.1"/>
    </source>
</evidence>
<comment type="subunit">
    <text evidence="2">Monomer.</text>
</comment>
<keyword evidence="2" id="KW-0238">DNA-binding</keyword>
<dbReference type="Gene3D" id="3.30.70.270">
    <property type="match status" value="1"/>
</dbReference>
<dbReference type="InterPro" id="IPR043502">
    <property type="entry name" value="DNA/RNA_pol_sf"/>
</dbReference>
<proteinExistence type="inferred from homology"/>
<dbReference type="InterPro" id="IPR001126">
    <property type="entry name" value="UmuC"/>
</dbReference>
<dbReference type="GO" id="GO:0006261">
    <property type="term" value="P:DNA-templated DNA replication"/>
    <property type="evidence" value="ECO:0007669"/>
    <property type="project" value="UniProtKB-UniRule"/>
</dbReference>
<dbReference type="GO" id="GO:0006281">
    <property type="term" value="P:DNA repair"/>
    <property type="evidence" value="ECO:0007669"/>
    <property type="project" value="UniProtKB-UniRule"/>
</dbReference>
<dbReference type="InterPro" id="IPR043128">
    <property type="entry name" value="Rev_trsase/Diguanyl_cyclase"/>
</dbReference>
<keyword evidence="2" id="KW-0963">Cytoplasm</keyword>
<dbReference type="GO" id="GO:0003887">
    <property type="term" value="F:DNA-directed DNA polymerase activity"/>
    <property type="evidence" value="ECO:0007669"/>
    <property type="project" value="UniProtKB-UniRule"/>
</dbReference>
<dbReference type="InterPro" id="IPR022880">
    <property type="entry name" value="DNApol_IV"/>
</dbReference>
<keyword evidence="2" id="KW-0479">Metal-binding</keyword>
<dbReference type="Pfam" id="PF11799">
    <property type="entry name" value="IMS_C"/>
    <property type="match status" value="1"/>
</dbReference>
<organism evidence="4 5">
    <name type="scientific">Candidatus Liptonbacteria bacterium RIFCSPLOWO2_01_FULL_45_15</name>
    <dbReference type="NCBI Taxonomy" id="1798649"/>
    <lineage>
        <taxon>Bacteria</taxon>
        <taxon>Candidatus Liptoniibacteriota</taxon>
    </lineage>
</organism>
<evidence type="ECO:0000256" key="2">
    <source>
        <dbReference type="HAMAP-Rule" id="MF_01113"/>
    </source>
</evidence>
<evidence type="ECO:0000259" key="3">
    <source>
        <dbReference type="PROSITE" id="PS50173"/>
    </source>
</evidence>
<dbReference type="PANTHER" id="PTHR11076">
    <property type="entry name" value="DNA REPAIR POLYMERASE UMUC / TRANSFERASE FAMILY MEMBER"/>
    <property type="match status" value="1"/>
</dbReference>
<gene>
    <name evidence="2" type="primary">dinB</name>
    <name evidence="4" type="ORF">A3B13_03490</name>
</gene>
<dbReference type="PROSITE" id="PS50173">
    <property type="entry name" value="UMUC"/>
    <property type="match status" value="1"/>
</dbReference>
<evidence type="ECO:0000313" key="5">
    <source>
        <dbReference type="Proteomes" id="UP000176287"/>
    </source>
</evidence>
<dbReference type="Gene3D" id="3.30.1490.100">
    <property type="entry name" value="DNA polymerase, Y-family, little finger domain"/>
    <property type="match status" value="1"/>
</dbReference>
<dbReference type="Gene3D" id="1.10.150.20">
    <property type="entry name" value="5' to 3' exonuclease, C-terminal subdomain"/>
    <property type="match status" value="1"/>
</dbReference>
<dbReference type="EC" id="2.7.7.7" evidence="2"/>
<comment type="subcellular location">
    <subcellularLocation>
        <location evidence="2">Cytoplasm</location>
    </subcellularLocation>
</comment>
<accession>A0A1G2CCD6</accession>
<dbReference type="STRING" id="1798649.A3B13_03490"/>
<feature type="domain" description="UmuC" evidence="3">
    <location>
        <begin position="4"/>
        <end position="195"/>
    </location>
</feature>
<keyword evidence="2" id="KW-0239">DNA-directed DNA polymerase</keyword>
<comment type="similarity">
    <text evidence="1 2">Belongs to the DNA polymerase type-Y family.</text>
</comment>
<dbReference type="NCBIfam" id="NF002677">
    <property type="entry name" value="PRK02406.1"/>
    <property type="match status" value="1"/>
</dbReference>
<feature type="active site" evidence="2">
    <location>
        <position position="115"/>
    </location>
</feature>